<reference evidence="2" key="4">
    <citation type="submission" date="2025-09" db="UniProtKB">
        <authorList>
            <consortium name="Ensembl"/>
        </authorList>
    </citation>
    <scope>IDENTIFICATION</scope>
</reference>
<keyword evidence="1" id="KW-0472">Membrane</keyword>
<reference evidence="3" key="1">
    <citation type="journal article" date="2002" name="Science">
        <title>The draft genome of Ciona intestinalis: insights into chordate and vertebrate origins.</title>
        <authorList>
            <person name="Dehal P."/>
            <person name="Satou Y."/>
            <person name="Campbell R.K."/>
            <person name="Chapman J."/>
            <person name="Degnan B."/>
            <person name="De Tomaso A."/>
            <person name="Davidson B."/>
            <person name="Di Gregorio A."/>
            <person name="Gelpke M."/>
            <person name="Goodstein D.M."/>
            <person name="Harafuji N."/>
            <person name="Hastings K.E."/>
            <person name="Ho I."/>
            <person name="Hotta K."/>
            <person name="Huang W."/>
            <person name="Kawashima T."/>
            <person name="Lemaire P."/>
            <person name="Martinez D."/>
            <person name="Meinertzhagen I.A."/>
            <person name="Necula S."/>
            <person name="Nonaka M."/>
            <person name="Putnam N."/>
            <person name="Rash S."/>
            <person name="Saiga H."/>
            <person name="Satake M."/>
            <person name="Terry A."/>
            <person name="Yamada L."/>
            <person name="Wang H.G."/>
            <person name="Awazu S."/>
            <person name="Azumi K."/>
            <person name="Boore J."/>
            <person name="Branno M."/>
            <person name="Chin-Bow S."/>
            <person name="DeSantis R."/>
            <person name="Doyle S."/>
            <person name="Francino P."/>
            <person name="Keys D.N."/>
            <person name="Haga S."/>
            <person name="Hayashi H."/>
            <person name="Hino K."/>
            <person name="Imai K.S."/>
            <person name="Inaba K."/>
            <person name="Kano S."/>
            <person name="Kobayashi K."/>
            <person name="Kobayashi M."/>
            <person name="Lee B.I."/>
            <person name="Makabe K.W."/>
            <person name="Manohar C."/>
            <person name="Matassi G."/>
            <person name="Medina M."/>
            <person name="Mochizuki Y."/>
            <person name="Mount S."/>
            <person name="Morishita T."/>
            <person name="Miura S."/>
            <person name="Nakayama A."/>
            <person name="Nishizaka S."/>
            <person name="Nomoto H."/>
            <person name="Ohta F."/>
            <person name="Oishi K."/>
            <person name="Rigoutsos I."/>
            <person name="Sano M."/>
            <person name="Sasaki A."/>
            <person name="Sasakura Y."/>
            <person name="Shoguchi E."/>
            <person name="Shin-i T."/>
            <person name="Spagnuolo A."/>
            <person name="Stainier D."/>
            <person name="Suzuki M.M."/>
            <person name="Tassy O."/>
            <person name="Takatori N."/>
            <person name="Tokuoka M."/>
            <person name="Yagi K."/>
            <person name="Yoshizaki F."/>
            <person name="Wada S."/>
            <person name="Zhang C."/>
            <person name="Hyatt P.D."/>
            <person name="Larimer F."/>
            <person name="Detter C."/>
            <person name="Doggett N."/>
            <person name="Glavina T."/>
            <person name="Hawkins T."/>
            <person name="Richardson P."/>
            <person name="Lucas S."/>
            <person name="Kohara Y."/>
            <person name="Levine M."/>
            <person name="Satoh N."/>
            <person name="Rokhsar D.S."/>
        </authorList>
    </citation>
    <scope>NUCLEOTIDE SEQUENCE [LARGE SCALE GENOMIC DNA]</scope>
</reference>
<name>H2XPS8_CIOIN</name>
<dbReference type="EMBL" id="EAAA01002687">
    <property type="status" value="NOT_ANNOTATED_CDS"/>
    <property type="molecule type" value="Genomic_DNA"/>
</dbReference>
<dbReference type="InParanoid" id="H2XPS8"/>
<organism evidence="2 3">
    <name type="scientific">Ciona intestinalis</name>
    <name type="common">Transparent sea squirt</name>
    <name type="synonym">Ascidia intestinalis</name>
    <dbReference type="NCBI Taxonomy" id="7719"/>
    <lineage>
        <taxon>Eukaryota</taxon>
        <taxon>Metazoa</taxon>
        <taxon>Chordata</taxon>
        <taxon>Tunicata</taxon>
        <taxon>Ascidiacea</taxon>
        <taxon>Phlebobranchia</taxon>
        <taxon>Cionidae</taxon>
        <taxon>Ciona</taxon>
    </lineage>
</organism>
<keyword evidence="3" id="KW-1185">Reference proteome</keyword>
<proteinExistence type="predicted"/>
<dbReference type="Proteomes" id="UP000008144">
    <property type="component" value="Chromosome 8"/>
</dbReference>
<accession>H2XPS8</accession>
<keyword evidence="1" id="KW-0812">Transmembrane</keyword>
<reference evidence="2" key="2">
    <citation type="journal article" date="2008" name="Genome Biol.">
        <title>Improved genome assembly and evidence-based global gene model set for the chordate Ciona intestinalis: new insight into intron and operon populations.</title>
        <authorList>
            <person name="Satou Y."/>
            <person name="Mineta K."/>
            <person name="Ogasawara M."/>
            <person name="Sasakura Y."/>
            <person name="Shoguchi E."/>
            <person name="Ueno K."/>
            <person name="Yamada L."/>
            <person name="Matsumoto J."/>
            <person name="Wasserscheid J."/>
            <person name="Dewar K."/>
            <person name="Wiley G.B."/>
            <person name="Macmil S.L."/>
            <person name="Roe B.A."/>
            <person name="Zeller R.W."/>
            <person name="Hastings K.E."/>
            <person name="Lemaire P."/>
            <person name="Lindquist E."/>
            <person name="Endo T."/>
            <person name="Hotta K."/>
            <person name="Inaba K."/>
        </authorList>
    </citation>
    <scope>NUCLEOTIDE SEQUENCE [LARGE SCALE GENOMIC DNA]</scope>
    <source>
        <strain evidence="2">wild type</strain>
    </source>
</reference>
<feature type="transmembrane region" description="Helical" evidence="1">
    <location>
        <begin position="6"/>
        <end position="24"/>
    </location>
</feature>
<evidence type="ECO:0000313" key="3">
    <source>
        <dbReference type="Proteomes" id="UP000008144"/>
    </source>
</evidence>
<dbReference type="AlphaFoldDB" id="H2XPS8"/>
<sequence>RLKLVVLIVTSSIVSTLFLNTYIYNHHTRRKTNEIRLTQQEKVQYLVQENQQIRPAETPIPEVPVETERPSLKTVLDIQKNFDQENENVENMTDEPTEEKLVSIDPSTKDLCPKFPTELIGNLNVESSLKPSLILLFYLVIQYQVRPHVTAPNFIFVYFTNRKQNIY</sequence>
<evidence type="ECO:0000256" key="1">
    <source>
        <dbReference type="SAM" id="Phobius"/>
    </source>
</evidence>
<keyword evidence="1" id="KW-1133">Transmembrane helix</keyword>
<protein>
    <submittedName>
        <fullName evidence="2">Uncharacterized protein</fullName>
    </submittedName>
</protein>
<dbReference type="HOGENOM" id="CLU_1598201_0_0_1"/>
<dbReference type="Ensembl" id="ENSCINT00000035563.1">
    <property type="protein sequence ID" value="ENSCINP00000031662.1"/>
    <property type="gene ID" value="ENSCING00000023975.1"/>
</dbReference>
<evidence type="ECO:0000313" key="2">
    <source>
        <dbReference type="Ensembl" id="ENSCINP00000031662.1"/>
    </source>
</evidence>
<reference evidence="2" key="3">
    <citation type="submission" date="2025-08" db="UniProtKB">
        <authorList>
            <consortium name="Ensembl"/>
        </authorList>
    </citation>
    <scope>IDENTIFICATION</scope>
</reference>